<name>A0ABQ1U0M1_9NOCA</name>
<proteinExistence type="predicted"/>
<dbReference type="PANTHER" id="PTHR30055:SF234">
    <property type="entry name" value="HTH-TYPE TRANSCRIPTIONAL REGULATOR BETI"/>
    <property type="match status" value="1"/>
</dbReference>
<evidence type="ECO:0000256" key="2">
    <source>
        <dbReference type="ARBA" id="ARBA00023125"/>
    </source>
</evidence>
<evidence type="ECO:0000256" key="1">
    <source>
        <dbReference type="ARBA" id="ARBA00023015"/>
    </source>
</evidence>
<keyword evidence="7" id="KW-1185">Reference proteome</keyword>
<evidence type="ECO:0000313" key="7">
    <source>
        <dbReference type="Proteomes" id="UP000632454"/>
    </source>
</evidence>
<dbReference type="InterPro" id="IPR023772">
    <property type="entry name" value="DNA-bd_HTH_TetR-type_CS"/>
</dbReference>
<keyword evidence="2 4" id="KW-0238">DNA-binding</keyword>
<evidence type="ECO:0000256" key="3">
    <source>
        <dbReference type="ARBA" id="ARBA00023163"/>
    </source>
</evidence>
<accession>A0ABQ1U0M1</accession>
<keyword evidence="1" id="KW-0805">Transcription regulation</keyword>
<reference evidence="7" key="1">
    <citation type="journal article" date="2019" name="Int. J. Syst. Evol. Microbiol.">
        <title>The Global Catalogue of Microorganisms (GCM) 10K type strain sequencing project: providing services to taxonomists for standard genome sequencing and annotation.</title>
        <authorList>
            <consortium name="The Broad Institute Genomics Platform"/>
            <consortium name="The Broad Institute Genome Sequencing Center for Infectious Disease"/>
            <person name="Wu L."/>
            <person name="Ma J."/>
        </authorList>
    </citation>
    <scope>NUCLEOTIDE SEQUENCE [LARGE SCALE GENOMIC DNA]</scope>
    <source>
        <strain evidence="7">CCM 7855</strain>
    </source>
</reference>
<protein>
    <submittedName>
        <fullName evidence="6">TetR family transcriptional regulator</fullName>
    </submittedName>
</protein>
<organism evidence="6 7">
    <name type="scientific">Williamsia phyllosphaerae</name>
    <dbReference type="NCBI Taxonomy" id="885042"/>
    <lineage>
        <taxon>Bacteria</taxon>
        <taxon>Bacillati</taxon>
        <taxon>Actinomycetota</taxon>
        <taxon>Actinomycetes</taxon>
        <taxon>Mycobacteriales</taxon>
        <taxon>Nocardiaceae</taxon>
        <taxon>Williamsia</taxon>
    </lineage>
</organism>
<dbReference type="Proteomes" id="UP000632454">
    <property type="component" value="Unassembled WGS sequence"/>
</dbReference>
<evidence type="ECO:0000256" key="4">
    <source>
        <dbReference type="PROSITE-ProRule" id="PRU00335"/>
    </source>
</evidence>
<dbReference type="PROSITE" id="PS01081">
    <property type="entry name" value="HTH_TETR_1"/>
    <property type="match status" value="1"/>
</dbReference>
<comment type="caution">
    <text evidence="6">The sequence shown here is derived from an EMBL/GenBank/DDBJ whole genome shotgun (WGS) entry which is preliminary data.</text>
</comment>
<dbReference type="PROSITE" id="PS50977">
    <property type="entry name" value="HTH_TETR_2"/>
    <property type="match status" value="1"/>
</dbReference>
<evidence type="ECO:0000313" key="6">
    <source>
        <dbReference type="EMBL" id="GGF08472.1"/>
    </source>
</evidence>
<feature type="domain" description="HTH tetR-type" evidence="5">
    <location>
        <begin position="18"/>
        <end position="78"/>
    </location>
</feature>
<dbReference type="InterPro" id="IPR001647">
    <property type="entry name" value="HTH_TetR"/>
</dbReference>
<feature type="DNA-binding region" description="H-T-H motif" evidence="4">
    <location>
        <begin position="41"/>
        <end position="60"/>
    </location>
</feature>
<evidence type="ECO:0000259" key="5">
    <source>
        <dbReference type="PROSITE" id="PS50977"/>
    </source>
</evidence>
<dbReference type="Pfam" id="PF00440">
    <property type="entry name" value="TetR_N"/>
    <property type="match status" value="1"/>
</dbReference>
<dbReference type="InterPro" id="IPR050109">
    <property type="entry name" value="HTH-type_TetR-like_transc_reg"/>
</dbReference>
<sequence length="212" mass="22701">MRFVTMDDRVRRTDPRPAQSRAKVVAAAADLLRAAGPSAVTVESVIGAAEVSRATFYRHFASTTEVVAAAFGVVVPAAPAPPPMGSVRDRLTALALSQARLFAEVPASTTFLAWLSLGAGLDETYGARGEDPDRVEQRTLRERVADQYLWPFDEVLSSADAVELLGQVDRITAMALIIGPLAMGRLSTLPTFDYEAIARAAVDGFLATHSRD</sequence>
<dbReference type="Gene3D" id="1.10.10.60">
    <property type="entry name" value="Homeodomain-like"/>
    <property type="match status" value="1"/>
</dbReference>
<gene>
    <name evidence="6" type="ORF">GCM10007298_00470</name>
</gene>
<dbReference type="PANTHER" id="PTHR30055">
    <property type="entry name" value="HTH-TYPE TRANSCRIPTIONAL REGULATOR RUTR"/>
    <property type="match status" value="1"/>
</dbReference>
<dbReference type="Gene3D" id="1.10.357.10">
    <property type="entry name" value="Tetracycline Repressor, domain 2"/>
    <property type="match status" value="1"/>
</dbReference>
<dbReference type="SUPFAM" id="SSF46689">
    <property type="entry name" value="Homeodomain-like"/>
    <property type="match status" value="1"/>
</dbReference>
<keyword evidence="3" id="KW-0804">Transcription</keyword>
<dbReference type="EMBL" id="BMCS01000001">
    <property type="protein sequence ID" value="GGF08472.1"/>
    <property type="molecule type" value="Genomic_DNA"/>
</dbReference>
<dbReference type="InterPro" id="IPR009057">
    <property type="entry name" value="Homeodomain-like_sf"/>
</dbReference>